<reference evidence="1 2" key="1">
    <citation type="journal article" date="2016" name="Nat. Commun.">
        <title>Thousands of microbial genomes shed light on interconnected biogeochemical processes in an aquifer system.</title>
        <authorList>
            <person name="Anantharaman K."/>
            <person name="Brown C.T."/>
            <person name="Hug L.A."/>
            <person name="Sharon I."/>
            <person name="Castelle C.J."/>
            <person name="Probst A.J."/>
            <person name="Thomas B.C."/>
            <person name="Singh A."/>
            <person name="Wilkins M.J."/>
            <person name="Karaoz U."/>
            <person name="Brodie E.L."/>
            <person name="Williams K.H."/>
            <person name="Hubbard S.S."/>
            <person name="Banfield J.F."/>
        </authorList>
    </citation>
    <scope>NUCLEOTIDE SEQUENCE [LARGE SCALE GENOMIC DNA]</scope>
</reference>
<name>A0A1F7SLQ0_9BACT</name>
<dbReference type="STRING" id="1817883.A3G31_03955"/>
<dbReference type="AlphaFoldDB" id="A0A1F7SLQ0"/>
<accession>A0A1F7SLQ0</accession>
<dbReference type="Proteomes" id="UP000178082">
    <property type="component" value="Unassembled WGS sequence"/>
</dbReference>
<comment type="caution">
    <text evidence="1">The sequence shown here is derived from an EMBL/GenBank/DDBJ whole genome shotgun (WGS) entry which is preliminary data.</text>
</comment>
<evidence type="ECO:0000313" key="2">
    <source>
        <dbReference type="Proteomes" id="UP000178082"/>
    </source>
</evidence>
<evidence type="ECO:0000313" key="1">
    <source>
        <dbReference type="EMBL" id="OGL54693.1"/>
    </source>
</evidence>
<gene>
    <name evidence="1" type="ORF">A3G31_03955</name>
</gene>
<proteinExistence type="predicted"/>
<dbReference type="EMBL" id="MGDI01000009">
    <property type="protein sequence ID" value="OGL54693.1"/>
    <property type="molecule type" value="Genomic_DNA"/>
</dbReference>
<organism evidence="1 2">
    <name type="scientific">Candidatus Schekmanbacteria bacterium RIFCSPLOWO2_12_FULL_38_15</name>
    <dbReference type="NCBI Taxonomy" id="1817883"/>
    <lineage>
        <taxon>Bacteria</taxon>
        <taxon>Candidatus Schekmaniibacteriota</taxon>
    </lineage>
</organism>
<protein>
    <submittedName>
        <fullName evidence="1">Uncharacterized protein</fullName>
    </submittedName>
</protein>
<sequence length="110" mass="13216">MRFLRILNKEIRQKFQNFSLFLYFYFKISLQENRSMKKHERMVKRFIGIKKILELKIKKPVDFSENQNLREFRFLFGGVGLKRNGPLNSNYIQNSISSFSMSGYNVSISF</sequence>